<reference evidence="13" key="1">
    <citation type="journal article" date="2021" name="IMA Fungus">
        <title>Genomic characterization of three marine fungi, including Emericellopsis atlantica sp. nov. with signatures of a generalist lifestyle and marine biomass degradation.</title>
        <authorList>
            <person name="Hagestad O.C."/>
            <person name="Hou L."/>
            <person name="Andersen J.H."/>
            <person name="Hansen E.H."/>
            <person name="Altermark B."/>
            <person name="Li C."/>
            <person name="Kuhnert E."/>
            <person name="Cox R.J."/>
            <person name="Crous P.W."/>
            <person name="Spatafora J.W."/>
            <person name="Lail K."/>
            <person name="Amirebrahimi M."/>
            <person name="Lipzen A."/>
            <person name="Pangilinan J."/>
            <person name="Andreopoulos W."/>
            <person name="Hayes R.D."/>
            <person name="Ng V."/>
            <person name="Grigoriev I.V."/>
            <person name="Jackson S.A."/>
            <person name="Sutton T.D.S."/>
            <person name="Dobson A.D.W."/>
            <person name="Rama T."/>
        </authorList>
    </citation>
    <scope>NUCLEOTIDE SEQUENCE</scope>
    <source>
        <strain evidence="13">TS7</strain>
    </source>
</reference>
<accession>A0A9P7ZJ70</accession>
<feature type="transmembrane region" description="Helical" evidence="10">
    <location>
        <begin position="171"/>
        <end position="190"/>
    </location>
</feature>
<feature type="region of interest" description="Disordered" evidence="11">
    <location>
        <begin position="342"/>
        <end position="369"/>
    </location>
</feature>
<feature type="transmembrane region" description="Helical" evidence="10">
    <location>
        <begin position="266"/>
        <end position="288"/>
    </location>
</feature>
<keyword evidence="10" id="KW-0050">Antiport</keyword>
<dbReference type="RefSeq" id="XP_046117027.1">
    <property type="nucleotide sequence ID" value="XM_046257937.1"/>
</dbReference>
<protein>
    <recommendedName>
        <fullName evidence="10">Vacuolar calcium ion transporter</fullName>
    </recommendedName>
</protein>
<feature type="transmembrane region" description="Helical" evidence="10">
    <location>
        <begin position="415"/>
        <end position="434"/>
    </location>
</feature>
<evidence type="ECO:0000256" key="11">
    <source>
        <dbReference type="SAM" id="MobiDB-lite"/>
    </source>
</evidence>
<feature type="transmembrane region" description="Helical" evidence="10">
    <location>
        <begin position="377"/>
        <end position="403"/>
    </location>
</feature>
<dbReference type="InterPro" id="IPR044880">
    <property type="entry name" value="NCX_ion-bd_dom_sf"/>
</dbReference>
<dbReference type="FunFam" id="1.20.1420.30:FF:000011">
    <property type="entry name" value="Vacuolar calcium ion transporter"/>
    <property type="match status" value="1"/>
</dbReference>
<evidence type="ECO:0000256" key="8">
    <source>
        <dbReference type="ARBA" id="ARBA00023065"/>
    </source>
</evidence>
<feature type="transmembrane region" description="Helical" evidence="10">
    <location>
        <begin position="300"/>
        <end position="321"/>
    </location>
</feature>
<dbReference type="PANTHER" id="PTHR31503">
    <property type="entry name" value="VACUOLAR CALCIUM ION TRANSPORTER"/>
    <property type="match status" value="1"/>
</dbReference>
<organism evidence="13 14">
    <name type="scientific">Emericellopsis atlantica</name>
    <dbReference type="NCBI Taxonomy" id="2614577"/>
    <lineage>
        <taxon>Eukaryota</taxon>
        <taxon>Fungi</taxon>
        <taxon>Dikarya</taxon>
        <taxon>Ascomycota</taxon>
        <taxon>Pezizomycotina</taxon>
        <taxon>Sordariomycetes</taxon>
        <taxon>Hypocreomycetidae</taxon>
        <taxon>Hypocreales</taxon>
        <taxon>Bionectriaceae</taxon>
        <taxon>Emericellopsis</taxon>
    </lineage>
</organism>
<dbReference type="InterPro" id="IPR004837">
    <property type="entry name" value="NaCa_Exmemb"/>
</dbReference>
<feature type="transmembrane region" description="Helical" evidence="10">
    <location>
        <begin position="506"/>
        <end position="526"/>
    </location>
</feature>
<evidence type="ECO:0000256" key="3">
    <source>
        <dbReference type="ARBA" id="ARBA00022448"/>
    </source>
</evidence>
<comment type="subcellular location">
    <subcellularLocation>
        <location evidence="1">Endomembrane system</location>
        <topology evidence="1">Multi-pass membrane protein</topology>
    </subcellularLocation>
    <subcellularLocation>
        <location evidence="10">Vacuole membrane</location>
    </subcellularLocation>
</comment>
<keyword evidence="14" id="KW-1185">Reference proteome</keyword>
<evidence type="ECO:0000259" key="12">
    <source>
        <dbReference type="Pfam" id="PF01699"/>
    </source>
</evidence>
<sequence>MNLADNILGARSKWKQAAKVRRTLAPRANTDSGLEAGLRHGYTEPTDYKPQNPTHKQNEGSDRTLDGTFSSAEASTSPQANGDALRNRRSNGKAEEDSEATTKQEGQDAKDDNDKLQKKSSHRFYRAVHPREPFTVSNQIRRTLLGSWLNILLLAAPAGIAVGAAGLDGRIVFGVNFVAIVPLAAMLSDATEEVALRTGESIGGLINATFGNAVELIVAIIALTKGEVAIVQTSLIGSILSNLLLVLGCCFLAGGYRRREQYFNTTVVDSAASLLILSVAGLIVPTVFKENPTFEDRQGTAALSRGVAVILFFVYAAFLVFQLHTHSGDFAVESQKVEPESLWRRRKDPNAGDATQGQDGEQEEEDEGDEAEPELHFLVALGVLAIATVIIAFCAEYMVGGISAITDSGSISEEFVGLILLPIVGNAAEHVTAVKVAYKDKMDLSIGVAIGSSIQVALFVIPLLVIIGWGMGVEDMTLAFDMFQVAVMFVSVLLVNYLIGDGKSNWLEGVMLVCLYLAIAVCSWWYPATGVAG</sequence>
<evidence type="ECO:0000256" key="10">
    <source>
        <dbReference type="RuleBase" id="RU365028"/>
    </source>
</evidence>
<keyword evidence="7 10" id="KW-1133">Transmembrane helix</keyword>
<keyword evidence="5 10" id="KW-0812">Transmembrane</keyword>
<keyword evidence="6 10" id="KW-0106">Calcium</keyword>
<evidence type="ECO:0000256" key="2">
    <source>
        <dbReference type="ARBA" id="ARBA00008170"/>
    </source>
</evidence>
<dbReference type="GO" id="GO:0015369">
    <property type="term" value="F:calcium:proton antiporter activity"/>
    <property type="evidence" value="ECO:0007669"/>
    <property type="project" value="UniProtKB-UniRule"/>
</dbReference>
<keyword evidence="3 10" id="KW-0813">Transport</keyword>
<dbReference type="OrthoDB" id="1699231at2759"/>
<feature type="transmembrane region" description="Helical" evidence="10">
    <location>
        <begin position="202"/>
        <end position="223"/>
    </location>
</feature>
<comment type="function">
    <text evidence="10">Has a role in promoting intracellular calcium ion sequestration via the exchange of calcium ions for hydrogen ions across the vacuolar membrane. Involved also in manganese ion homeostasis via its uptake into the vacuole.</text>
</comment>
<evidence type="ECO:0000256" key="6">
    <source>
        <dbReference type="ARBA" id="ARBA00022837"/>
    </source>
</evidence>
<evidence type="ECO:0000256" key="5">
    <source>
        <dbReference type="ARBA" id="ARBA00022692"/>
    </source>
</evidence>
<dbReference type="InterPro" id="IPR004713">
    <property type="entry name" value="CaH_exchang"/>
</dbReference>
<feature type="transmembrane region" description="Helical" evidence="10">
    <location>
        <begin position="229"/>
        <end position="254"/>
    </location>
</feature>
<dbReference type="EMBL" id="MU251259">
    <property type="protein sequence ID" value="KAG9253103.1"/>
    <property type="molecule type" value="Genomic_DNA"/>
</dbReference>
<dbReference type="GeneID" id="70288840"/>
<keyword evidence="10" id="KW-0926">Vacuole</keyword>
<dbReference type="GO" id="GO:0012505">
    <property type="term" value="C:endomembrane system"/>
    <property type="evidence" value="ECO:0007669"/>
    <property type="project" value="UniProtKB-SubCell"/>
</dbReference>
<dbReference type="Gene3D" id="1.20.1420.30">
    <property type="entry name" value="NCX, central ion-binding region"/>
    <property type="match status" value="2"/>
</dbReference>
<dbReference type="Pfam" id="PF01699">
    <property type="entry name" value="Na_Ca_ex"/>
    <property type="match status" value="2"/>
</dbReference>
<feature type="transmembrane region" description="Helical" evidence="10">
    <location>
        <begin position="144"/>
        <end position="165"/>
    </location>
</feature>
<evidence type="ECO:0000313" key="13">
    <source>
        <dbReference type="EMBL" id="KAG9253103.1"/>
    </source>
</evidence>
<dbReference type="AlphaFoldDB" id="A0A9P7ZJ70"/>
<feature type="region of interest" description="Disordered" evidence="11">
    <location>
        <begin position="23"/>
        <end position="124"/>
    </location>
</feature>
<evidence type="ECO:0000256" key="7">
    <source>
        <dbReference type="ARBA" id="ARBA00022989"/>
    </source>
</evidence>
<dbReference type="GO" id="GO:0000329">
    <property type="term" value="C:fungal-type vacuole membrane"/>
    <property type="evidence" value="ECO:0007669"/>
    <property type="project" value="TreeGrafter"/>
</dbReference>
<dbReference type="InterPro" id="IPR004798">
    <property type="entry name" value="CAX-like"/>
</dbReference>
<feature type="transmembrane region" description="Helical" evidence="10">
    <location>
        <begin position="482"/>
        <end position="499"/>
    </location>
</feature>
<keyword evidence="9 10" id="KW-0472">Membrane</keyword>
<comment type="similarity">
    <text evidence="2 10">Belongs to the Ca(2+):cation antiporter (CaCA) (TC 2.A.19) family.</text>
</comment>
<name>A0A9P7ZJ70_9HYPO</name>
<feature type="compositionally biased region" description="Polar residues" evidence="11">
    <location>
        <begin position="67"/>
        <end position="80"/>
    </location>
</feature>
<comment type="caution">
    <text evidence="13">The sequence shown here is derived from an EMBL/GenBank/DDBJ whole genome shotgun (WGS) entry which is preliminary data.</text>
</comment>
<feature type="transmembrane region" description="Helical" evidence="10">
    <location>
        <begin position="446"/>
        <end position="470"/>
    </location>
</feature>
<dbReference type="PANTHER" id="PTHR31503:SF20">
    <property type="entry name" value="CA(2+)_H(+) EXCHANGER, PUTATIVE (EUROFUNG)-RELATED"/>
    <property type="match status" value="1"/>
</dbReference>
<keyword evidence="4 10" id="KW-0109">Calcium transport</keyword>
<evidence type="ECO:0000256" key="4">
    <source>
        <dbReference type="ARBA" id="ARBA00022568"/>
    </source>
</evidence>
<proteinExistence type="inferred from homology"/>
<feature type="compositionally biased region" description="Basic and acidic residues" evidence="11">
    <location>
        <begin position="56"/>
        <end position="65"/>
    </location>
</feature>
<evidence type="ECO:0000256" key="1">
    <source>
        <dbReference type="ARBA" id="ARBA00004127"/>
    </source>
</evidence>
<gene>
    <name evidence="13" type="ORF">F5Z01DRAFT_174360</name>
</gene>
<evidence type="ECO:0000256" key="9">
    <source>
        <dbReference type="ARBA" id="ARBA00023136"/>
    </source>
</evidence>
<keyword evidence="8 10" id="KW-0406">Ion transport</keyword>
<feature type="compositionally biased region" description="Acidic residues" evidence="11">
    <location>
        <begin position="360"/>
        <end position="369"/>
    </location>
</feature>
<evidence type="ECO:0000313" key="14">
    <source>
        <dbReference type="Proteomes" id="UP000887229"/>
    </source>
</evidence>
<dbReference type="NCBIfam" id="TIGR00378">
    <property type="entry name" value="cax"/>
    <property type="match status" value="1"/>
</dbReference>
<feature type="domain" description="Sodium/calcium exchanger membrane region" evidence="12">
    <location>
        <begin position="171"/>
        <end position="323"/>
    </location>
</feature>
<dbReference type="Proteomes" id="UP000887229">
    <property type="component" value="Unassembled WGS sequence"/>
</dbReference>
<dbReference type="GO" id="GO:0006874">
    <property type="term" value="P:intracellular calcium ion homeostasis"/>
    <property type="evidence" value="ECO:0007669"/>
    <property type="project" value="TreeGrafter"/>
</dbReference>
<feature type="domain" description="Sodium/calcium exchanger membrane region" evidence="12">
    <location>
        <begin position="380"/>
        <end position="525"/>
    </location>
</feature>
<feature type="compositionally biased region" description="Basic and acidic residues" evidence="11">
    <location>
        <begin position="92"/>
        <end position="117"/>
    </location>
</feature>